<sequence>MTTLGKHPRSDEEIQNADPHYKQDALIEPEHEAYSDENKAAKQTLSGLLHELLNISRSLLLHLGNEHIGYLIQQLEAASVKPEAEKPTIAICGLSGAGKSAFIICLLDVLNLTRSISSGSSVTCLPTTYKQQLPGQTLHFAADIESMTDLRLATLFRELISHIRRFYVGQASAASANWTPEEEADYEERAGTSLKMILVSFDGKEEWSSKDKIIERCSNAVSDANLTALMGELVEYSKATLIEHGLLIMVEASCCVWRAALLRA</sequence>
<accession>M3AG67</accession>
<dbReference type="Gene3D" id="3.40.50.300">
    <property type="entry name" value="P-loop containing nucleotide triphosphate hydrolases"/>
    <property type="match status" value="1"/>
</dbReference>
<dbReference type="RefSeq" id="XP_007926766.1">
    <property type="nucleotide sequence ID" value="XM_007928575.1"/>
</dbReference>
<dbReference type="InterPro" id="IPR027417">
    <property type="entry name" value="P-loop_NTPase"/>
</dbReference>
<dbReference type="GeneID" id="19335610"/>
<dbReference type="AlphaFoldDB" id="M3AG67"/>
<dbReference type="Proteomes" id="UP000016932">
    <property type="component" value="Unassembled WGS sequence"/>
</dbReference>
<evidence type="ECO:0000313" key="2">
    <source>
        <dbReference type="EMBL" id="EME83586.1"/>
    </source>
</evidence>
<dbReference type="HOGENOM" id="CLU_1054221_0_0_1"/>
<dbReference type="VEuPathDB" id="FungiDB:MYCFIDRAFT_196816"/>
<evidence type="ECO:0000313" key="3">
    <source>
        <dbReference type="Proteomes" id="UP000016932"/>
    </source>
</evidence>
<dbReference type="SUPFAM" id="SSF52540">
    <property type="entry name" value="P-loop containing nucleoside triphosphate hydrolases"/>
    <property type="match status" value="1"/>
</dbReference>
<organism evidence="2 3">
    <name type="scientific">Pseudocercospora fijiensis (strain CIRAD86)</name>
    <name type="common">Black leaf streak disease fungus</name>
    <name type="synonym">Mycosphaerella fijiensis</name>
    <dbReference type="NCBI Taxonomy" id="383855"/>
    <lineage>
        <taxon>Eukaryota</taxon>
        <taxon>Fungi</taxon>
        <taxon>Dikarya</taxon>
        <taxon>Ascomycota</taxon>
        <taxon>Pezizomycotina</taxon>
        <taxon>Dothideomycetes</taxon>
        <taxon>Dothideomycetidae</taxon>
        <taxon>Mycosphaerellales</taxon>
        <taxon>Mycosphaerellaceae</taxon>
        <taxon>Pseudocercospora</taxon>
    </lineage>
</organism>
<name>M3AG67_PSEFD</name>
<proteinExistence type="predicted"/>
<reference evidence="2 3" key="1">
    <citation type="journal article" date="2012" name="PLoS Pathog.">
        <title>Diverse lifestyles and strategies of plant pathogenesis encoded in the genomes of eighteen Dothideomycetes fungi.</title>
        <authorList>
            <person name="Ohm R.A."/>
            <person name="Feau N."/>
            <person name="Henrissat B."/>
            <person name="Schoch C.L."/>
            <person name="Horwitz B.A."/>
            <person name="Barry K.W."/>
            <person name="Condon B.J."/>
            <person name="Copeland A.C."/>
            <person name="Dhillon B."/>
            <person name="Glaser F."/>
            <person name="Hesse C.N."/>
            <person name="Kosti I."/>
            <person name="LaButti K."/>
            <person name="Lindquist E.A."/>
            <person name="Lucas S."/>
            <person name="Salamov A.A."/>
            <person name="Bradshaw R.E."/>
            <person name="Ciuffetti L."/>
            <person name="Hamelin R.C."/>
            <person name="Kema G.H.J."/>
            <person name="Lawrence C."/>
            <person name="Scott J.A."/>
            <person name="Spatafora J.W."/>
            <person name="Turgeon B.G."/>
            <person name="de Wit P.J.G.M."/>
            <person name="Zhong S."/>
            <person name="Goodwin S.B."/>
            <person name="Grigoriev I.V."/>
        </authorList>
    </citation>
    <scope>NUCLEOTIDE SEQUENCE [LARGE SCALE GENOMIC DNA]</scope>
    <source>
        <strain evidence="2 3">CIRAD86</strain>
    </source>
</reference>
<evidence type="ECO:0000256" key="1">
    <source>
        <dbReference type="SAM" id="MobiDB-lite"/>
    </source>
</evidence>
<protein>
    <submittedName>
        <fullName evidence="2">Uncharacterized protein</fullName>
    </submittedName>
</protein>
<keyword evidence="3" id="KW-1185">Reference proteome</keyword>
<feature type="region of interest" description="Disordered" evidence="1">
    <location>
        <begin position="1"/>
        <end position="20"/>
    </location>
</feature>
<gene>
    <name evidence="2" type="ORF">MYCFIDRAFT_196816</name>
</gene>
<dbReference type="KEGG" id="pfj:MYCFIDRAFT_196816"/>
<dbReference type="EMBL" id="KB446558">
    <property type="protein sequence ID" value="EME83586.1"/>
    <property type="molecule type" value="Genomic_DNA"/>
</dbReference>